<dbReference type="Gene3D" id="3.40.50.620">
    <property type="entry name" value="HUPs"/>
    <property type="match status" value="2"/>
</dbReference>
<dbReference type="EC" id="2.7.7.14" evidence="10"/>
<proteinExistence type="inferred from homology"/>
<keyword evidence="15" id="KW-1185">Reference proteome</keyword>
<dbReference type="InterPro" id="IPR044608">
    <property type="entry name" value="Ect1/PCYT2"/>
</dbReference>
<dbReference type="UniPathway" id="UPA00558">
    <property type="reaction ID" value="UER00742"/>
</dbReference>
<evidence type="ECO:0000256" key="7">
    <source>
        <dbReference type="ARBA" id="ARBA00023209"/>
    </source>
</evidence>
<keyword evidence="8" id="KW-1208">Phospholipid metabolism</keyword>
<accession>A0A395SCJ0</accession>
<dbReference type="GO" id="GO:0006646">
    <property type="term" value="P:phosphatidylethanolamine biosynthetic process"/>
    <property type="evidence" value="ECO:0007669"/>
    <property type="project" value="UniProtKB-UniPathway"/>
</dbReference>
<name>A0A395SCJ0_FUSSP</name>
<dbReference type="PANTHER" id="PTHR45780:SF2">
    <property type="entry name" value="ETHANOLAMINE-PHOSPHATE CYTIDYLYLTRANSFERASE"/>
    <property type="match status" value="1"/>
</dbReference>
<evidence type="ECO:0000256" key="5">
    <source>
        <dbReference type="ARBA" id="ARBA00022695"/>
    </source>
</evidence>
<evidence type="ECO:0000256" key="10">
    <source>
        <dbReference type="ARBA" id="ARBA00024221"/>
    </source>
</evidence>
<dbReference type="PANTHER" id="PTHR45780">
    <property type="entry name" value="ETHANOLAMINE-PHOSPHATE CYTIDYLYLTRANSFERASE"/>
    <property type="match status" value="1"/>
</dbReference>
<evidence type="ECO:0000313" key="14">
    <source>
        <dbReference type="EMBL" id="RGP69985.1"/>
    </source>
</evidence>
<dbReference type="NCBIfam" id="TIGR00125">
    <property type="entry name" value="cyt_tran_rel"/>
    <property type="match status" value="1"/>
</dbReference>
<keyword evidence="7" id="KW-0594">Phospholipid biosynthesis</keyword>
<keyword evidence="3" id="KW-0444">Lipid biosynthesis</keyword>
<comment type="similarity">
    <text evidence="2">Belongs to the cytidylyltransferase family.</text>
</comment>
<comment type="pathway">
    <text evidence="1">Lipid metabolism.</text>
</comment>
<protein>
    <recommendedName>
        <fullName evidence="10">ethanolamine-phosphate cytidylyltransferase</fullName>
        <ecNumber evidence="10">2.7.7.14</ecNumber>
    </recommendedName>
    <alternativeName>
        <fullName evidence="11">CTP:phosphoethanolamine cytidylyltransferase</fullName>
    </alternativeName>
</protein>
<comment type="pathway">
    <text evidence="9">Phospholipid metabolism; phosphatidylethanolamine biosynthesis; phosphatidylethanolamine from ethanolamine: step 2/3.</text>
</comment>
<gene>
    <name evidence="14" type="ORF">FSPOR_4275</name>
</gene>
<dbReference type="GO" id="GO:0004306">
    <property type="term" value="F:ethanolamine-phosphate cytidylyltransferase activity"/>
    <property type="evidence" value="ECO:0007669"/>
    <property type="project" value="UniProtKB-EC"/>
</dbReference>
<evidence type="ECO:0000256" key="8">
    <source>
        <dbReference type="ARBA" id="ARBA00023264"/>
    </source>
</evidence>
<dbReference type="Pfam" id="PF01467">
    <property type="entry name" value="CTP_transf_like"/>
    <property type="match status" value="1"/>
</dbReference>
<dbReference type="EMBL" id="PXOF01000055">
    <property type="protein sequence ID" value="RGP69985.1"/>
    <property type="molecule type" value="Genomic_DNA"/>
</dbReference>
<keyword evidence="5 14" id="KW-0548">Nucleotidyltransferase</keyword>
<evidence type="ECO:0000256" key="9">
    <source>
        <dbReference type="ARBA" id="ARBA00024191"/>
    </source>
</evidence>
<keyword evidence="6" id="KW-0443">Lipid metabolism</keyword>
<feature type="region of interest" description="Disordered" evidence="12">
    <location>
        <begin position="427"/>
        <end position="457"/>
    </location>
</feature>
<reference evidence="14 15" key="1">
    <citation type="journal article" date="2018" name="PLoS Pathog.">
        <title>Evolution of structural diversity of trichothecenes, a family of toxins produced by plant pathogenic and entomopathogenic fungi.</title>
        <authorList>
            <person name="Proctor R.H."/>
            <person name="McCormick S.P."/>
            <person name="Kim H.S."/>
            <person name="Cardoza R.E."/>
            <person name="Stanley A.M."/>
            <person name="Lindo L."/>
            <person name="Kelly A."/>
            <person name="Brown D.W."/>
            <person name="Lee T."/>
            <person name="Vaughan M.M."/>
            <person name="Alexander N.J."/>
            <person name="Busman M."/>
            <person name="Gutierrez S."/>
        </authorList>
    </citation>
    <scope>NUCLEOTIDE SEQUENCE [LARGE SCALE GENOMIC DNA]</scope>
    <source>
        <strain evidence="14 15">NRRL 3299</strain>
    </source>
</reference>
<feature type="domain" description="Cytidyltransferase-like" evidence="13">
    <location>
        <begin position="33"/>
        <end position="156"/>
    </location>
</feature>
<dbReference type="InterPro" id="IPR004821">
    <property type="entry name" value="Cyt_trans-like"/>
</dbReference>
<evidence type="ECO:0000259" key="13">
    <source>
        <dbReference type="Pfam" id="PF01467"/>
    </source>
</evidence>
<evidence type="ECO:0000256" key="11">
    <source>
        <dbReference type="ARBA" id="ARBA00031473"/>
    </source>
</evidence>
<evidence type="ECO:0000256" key="3">
    <source>
        <dbReference type="ARBA" id="ARBA00022516"/>
    </source>
</evidence>
<dbReference type="STRING" id="5514.A0A395SCJ0"/>
<sequence>MASIDPTNPSVDQDALHLEGEPAPELLEGRIWVDGCFDFFHHGHAGAIVQARQLGNELYAGVHSDEAILANKGPTVMTLAERVAATDACRWVTRSVANAPYVTYLPYISHYGCKYVVHGDDITSDSDGNDCYRFVKEAGRFKVVKRSPGISTTDLVGRMLLCTKTHFIKSLEKKLAGEEGHGTPDERVAEGQAMMERMRLYATDASGKAPGAEVFFWTASQEAKSEDADEERGSFRQLIEGPGPKPGQRVVYVDGGYDLFSSGHIEFLRQVLLAEEELARKDGWFSEQAINERKGKGEDYPPAYVVVGVHEDEVINQWKGVNYPIMNIFERGLCVLQCKRLQYINAVIFGAPFSPTKTYLTTLPRGTPDAVYHGPTSFMPLTYDPYTAPKAMGIMRQVGTHAFSHVNAGEIVQRILKSRDMYEARQRAKGVKAGAEAAAREREIMEEEQRQREADRA</sequence>
<dbReference type="CDD" id="cd02174">
    <property type="entry name" value="CCT"/>
    <property type="match status" value="1"/>
</dbReference>
<organism evidence="14 15">
    <name type="scientific">Fusarium sporotrichioides</name>
    <dbReference type="NCBI Taxonomy" id="5514"/>
    <lineage>
        <taxon>Eukaryota</taxon>
        <taxon>Fungi</taxon>
        <taxon>Dikarya</taxon>
        <taxon>Ascomycota</taxon>
        <taxon>Pezizomycotina</taxon>
        <taxon>Sordariomycetes</taxon>
        <taxon>Hypocreomycetidae</taxon>
        <taxon>Hypocreales</taxon>
        <taxon>Nectriaceae</taxon>
        <taxon>Fusarium</taxon>
    </lineage>
</organism>
<evidence type="ECO:0000256" key="1">
    <source>
        <dbReference type="ARBA" id="ARBA00005189"/>
    </source>
</evidence>
<keyword evidence="4 14" id="KW-0808">Transferase</keyword>
<dbReference type="InterPro" id="IPR014729">
    <property type="entry name" value="Rossmann-like_a/b/a_fold"/>
</dbReference>
<comment type="caution">
    <text evidence="14">The sequence shown here is derived from an EMBL/GenBank/DDBJ whole genome shotgun (WGS) entry which is preliminary data.</text>
</comment>
<dbReference type="InterPro" id="IPR041723">
    <property type="entry name" value="CCT"/>
</dbReference>
<dbReference type="AlphaFoldDB" id="A0A395SCJ0"/>
<evidence type="ECO:0000313" key="15">
    <source>
        <dbReference type="Proteomes" id="UP000266152"/>
    </source>
</evidence>
<evidence type="ECO:0000256" key="2">
    <source>
        <dbReference type="ARBA" id="ARBA00010101"/>
    </source>
</evidence>
<dbReference type="SUPFAM" id="SSF52374">
    <property type="entry name" value="Nucleotidylyl transferase"/>
    <property type="match status" value="2"/>
</dbReference>
<dbReference type="GO" id="GO:0005737">
    <property type="term" value="C:cytoplasm"/>
    <property type="evidence" value="ECO:0007669"/>
    <property type="project" value="TreeGrafter"/>
</dbReference>
<evidence type="ECO:0000256" key="4">
    <source>
        <dbReference type="ARBA" id="ARBA00022679"/>
    </source>
</evidence>
<evidence type="ECO:0000256" key="6">
    <source>
        <dbReference type="ARBA" id="ARBA00023098"/>
    </source>
</evidence>
<evidence type="ECO:0000256" key="12">
    <source>
        <dbReference type="SAM" id="MobiDB-lite"/>
    </source>
</evidence>
<feature type="compositionally biased region" description="Basic and acidic residues" evidence="12">
    <location>
        <begin position="438"/>
        <end position="457"/>
    </location>
</feature>
<dbReference type="Proteomes" id="UP000266152">
    <property type="component" value="Unassembled WGS sequence"/>
</dbReference>